<protein>
    <submittedName>
        <fullName evidence="2">Uncharacterized protein</fullName>
    </submittedName>
</protein>
<accession>A0A9P7JSC8</accession>
<feature type="compositionally biased region" description="Polar residues" evidence="1">
    <location>
        <begin position="424"/>
        <end position="433"/>
    </location>
</feature>
<evidence type="ECO:0000313" key="2">
    <source>
        <dbReference type="EMBL" id="KAG2103993.1"/>
    </source>
</evidence>
<organism evidence="2 3">
    <name type="scientific">Suillus discolor</name>
    <dbReference type="NCBI Taxonomy" id="1912936"/>
    <lineage>
        <taxon>Eukaryota</taxon>
        <taxon>Fungi</taxon>
        <taxon>Dikarya</taxon>
        <taxon>Basidiomycota</taxon>
        <taxon>Agaricomycotina</taxon>
        <taxon>Agaricomycetes</taxon>
        <taxon>Agaricomycetidae</taxon>
        <taxon>Boletales</taxon>
        <taxon>Suillineae</taxon>
        <taxon>Suillaceae</taxon>
        <taxon>Suillus</taxon>
    </lineage>
</organism>
<dbReference type="GeneID" id="64696132"/>
<gene>
    <name evidence="2" type="ORF">F5147DRAFT_654512</name>
</gene>
<evidence type="ECO:0000256" key="1">
    <source>
        <dbReference type="SAM" id="MobiDB-lite"/>
    </source>
</evidence>
<feature type="region of interest" description="Disordered" evidence="1">
    <location>
        <begin position="357"/>
        <end position="433"/>
    </location>
</feature>
<keyword evidence="3" id="KW-1185">Reference proteome</keyword>
<feature type="compositionally biased region" description="Acidic residues" evidence="1">
    <location>
        <begin position="372"/>
        <end position="388"/>
    </location>
</feature>
<sequence>MACSESPIVVPQQTRLPLTKGEVTIIRAHLQDWKSVKGKERTLVLKAIHKEAGLQAPTRDKVILKSRKKQQTYKEWLYNQCRRKAVPKPLIRYGRRWTAHRVLVEQHKDQIRAETGAIPGSEDMIVRWPEATKTVIDSLSVKEKEAAHILAKQWNNEAAPLKVQANVAESKGADMIEHFTTEMLKQAGMRVFVLSAWRESRGKLMLGTFIRFELIPRNYTNDSSRHDFNHQFASAESFSSTTDVDRIFMPEWKQYVADQFGMCIGAESVKATVPWGDVVKNQSDVFDKTYWPSGVQLMEPSKMGKADVMTLLDFWYDRQHKHLRPTFCFKAWKDNDGDMETPSKSFLKAFRQATQKGKGSQKVKNRKAAVYSDEDEQSTDEEVQEEEGQVSTLSDGATSTSADSIRHQSPLPSQHKRVRKAQSAPESSSLTVSVNTLPHVTGFLD</sequence>
<dbReference type="RefSeq" id="XP_041290698.1">
    <property type="nucleotide sequence ID" value="XM_041433873.1"/>
</dbReference>
<evidence type="ECO:0000313" key="3">
    <source>
        <dbReference type="Proteomes" id="UP000823399"/>
    </source>
</evidence>
<reference evidence="2" key="1">
    <citation type="journal article" date="2020" name="New Phytol.">
        <title>Comparative genomics reveals dynamic genome evolution in host specialist ectomycorrhizal fungi.</title>
        <authorList>
            <person name="Lofgren L.A."/>
            <person name="Nguyen N.H."/>
            <person name="Vilgalys R."/>
            <person name="Ruytinx J."/>
            <person name="Liao H.L."/>
            <person name="Branco S."/>
            <person name="Kuo A."/>
            <person name="LaButti K."/>
            <person name="Lipzen A."/>
            <person name="Andreopoulos W."/>
            <person name="Pangilinan J."/>
            <person name="Riley R."/>
            <person name="Hundley H."/>
            <person name="Na H."/>
            <person name="Barry K."/>
            <person name="Grigoriev I.V."/>
            <person name="Stajich J.E."/>
            <person name="Kennedy P.G."/>
        </authorList>
    </citation>
    <scope>NUCLEOTIDE SEQUENCE</scope>
    <source>
        <strain evidence="2">FC423</strain>
    </source>
</reference>
<dbReference type="EMBL" id="JABBWM010000042">
    <property type="protein sequence ID" value="KAG2103993.1"/>
    <property type="molecule type" value="Genomic_DNA"/>
</dbReference>
<feature type="compositionally biased region" description="Polar residues" evidence="1">
    <location>
        <begin position="393"/>
        <end position="403"/>
    </location>
</feature>
<name>A0A9P7JSC8_9AGAM</name>
<dbReference type="Proteomes" id="UP000823399">
    <property type="component" value="Unassembled WGS sequence"/>
</dbReference>
<proteinExistence type="predicted"/>
<comment type="caution">
    <text evidence="2">The sequence shown here is derived from an EMBL/GenBank/DDBJ whole genome shotgun (WGS) entry which is preliminary data.</text>
</comment>
<dbReference type="OrthoDB" id="2654756at2759"/>
<dbReference type="AlphaFoldDB" id="A0A9P7JSC8"/>